<evidence type="ECO:0000313" key="12">
    <source>
        <dbReference type="Proteomes" id="UP000630097"/>
    </source>
</evidence>
<dbReference type="PANTHER" id="PTHR28259">
    <property type="entry name" value="FLUORIDE EXPORT PROTEIN 1-RELATED"/>
    <property type="match status" value="1"/>
</dbReference>
<dbReference type="GO" id="GO:0062054">
    <property type="term" value="F:fluoride channel activity"/>
    <property type="evidence" value="ECO:0007669"/>
    <property type="project" value="UniProtKB-UniRule"/>
</dbReference>
<keyword evidence="2 10" id="KW-1003">Cell membrane</keyword>
<comment type="function">
    <text evidence="9 10">Fluoride-specific ion channel. Important for reducing fluoride concentration in the cell, thus reducing its toxicity.</text>
</comment>
<evidence type="ECO:0000256" key="6">
    <source>
        <dbReference type="ARBA" id="ARBA00023303"/>
    </source>
</evidence>
<feature type="binding site" evidence="10">
    <location>
        <position position="105"/>
    </location>
    <ligand>
        <name>Na(+)</name>
        <dbReference type="ChEBI" id="CHEBI:29101"/>
        <note>structural</note>
    </ligand>
</feature>
<keyword evidence="10" id="KW-0406">Ion transport</keyword>
<protein>
    <recommendedName>
        <fullName evidence="10">Fluoride-specific ion channel FluC</fullName>
    </recommendedName>
</protein>
<dbReference type="EMBL" id="BONV01000031">
    <property type="protein sequence ID" value="GIG82568.1"/>
    <property type="molecule type" value="Genomic_DNA"/>
</dbReference>
<evidence type="ECO:0000256" key="2">
    <source>
        <dbReference type="ARBA" id="ARBA00022475"/>
    </source>
</evidence>
<dbReference type="InterPro" id="IPR003691">
    <property type="entry name" value="FluC"/>
</dbReference>
<evidence type="ECO:0000256" key="1">
    <source>
        <dbReference type="ARBA" id="ARBA00004651"/>
    </source>
</evidence>
<dbReference type="HAMAP" id="MF_00454">
    <property type="entry name" value="FluC"/>
    <property type="match status" value="1"/>
</dbReference>
<feature type="transmembrane region" description="Helical" evidence="10">
    <location>
        <begin position="59"/>
        <end position="82"/>
    </location>
</feature>
<dbReference type="GO" id="GO:0140114">
    <property type="term" value="P:cellular detoxification of fluoride"/>
    <property type="evidence" value="ECO:0007669"/>
    <property type="project" value="UniProtKB-UniRule"/>
</dbReference>
<keyword evidence="4 10" id="KW-1133">Transmembrane helix</keyword>
<dbReference type="GO" id="GO:0005886">
    <property type="term" value="C:plasma membrane"/>
    <property type="evidence" value="ECO:0007669"/>
    <property type="project" value="UniProtKB-SubCell"/>
</dbReference>
<name>A0A8J3PWX0_9ACTN</name>
<comment type="caution">
    <text evidence="11">The sequence shown here is derived from an EMBL/GenBank/DDBJ whole genome shotgun (WGS) entry which is preliminary data.</text>
</comment>
<keyword evidence="10" id="KW-0479">Metal-binding</keyword>
<accession>A0A8J3PWX0</accession>
<proteinExistence type="inferred from homology"/>
<dbReference type="PANTHER" id="PTHR28259:SF1">
    <property type="entry name" value="FLUORIDE EXPORT PROTEIN 1-RELATED"/>
    <property type="match status" value="1"/>
</dbReference>
<dbReference type="RefSeq" id="WP_239115418.1">
    <property type="nucleotide sequence ID" value="NZ_BAABHH010000021.1"/>
</dbReference>
<feature type="transmembrane region" description="Helical" evidence="10">
    <location>
        <begin position="31"/>
        <end position="53"/>
    </location>
</feature>
<evidence type="ECO:0000313" key="11">
    <source>
        <dbReference type="EMBL" id="GIG82568.1"/>
    </source>
</evidence>
<keyword evidence="5 10" id="KW-0472">Membrane</keyword>
<dbReference type="GO" id="GO:0046872">
    <property type="term" value="F:metal ion binding"/>
    <property type="evidence" value="ECO:0007669"/>
    <property type="project" value="UniProtKB-KW"/>
</dbReference>
<evidence type="ECO:0000256" key="7">
    <source>
        <dbReference type="ARBA" id="ARBA00035120"/>
    </source>
</evidence>
<dbReference type="AlphaFoldDB" id="A0A8J3PWX0"/>
<feature type="transmembrane region" description="Helical" evidence="10">
    <location>
        <begin position="94"/>
        <end position="112"/>
    </location>
</feature>
<dbReference type="Pfam" id="PF02537">
    <property type="entry name" value="CRCB"/>
    <property type="match status" value="1"/>
</dbReference>
<comment type="subcellular location">
    <subcellularLocation>
        <location evidence="1 10">Cell membrane</location>
        <topology evidence="1 10">Multi-pass membrane protein</topology>
    </subcellularLocation>
</comment>
<evidence type="ECO:0000256" key="4">
    <source>
        <dbReference type="ARBA" id="ARBA00022989"/>
    </source>
</evidence>
<evidence type="ECO:0000256" key="5">
    <source>
        <dbReference type="ARBA" id="ARBA00023136"/>
    </source>
</evidence>
<comment type="catalytic activity">
    <reaction evidence="8">
        <text>fluoride(in) = fluoride(out)</text>
        <dbReference type="Rhea" id="RHEA:76159"/>
        <dbReference type="ChEBI" id="CHEBI:17051"/>
    </reaction>
    <physiologicalReaction direction="left-to-right" evidence="8">
        <dbReference type="Rhea" id="RHEA:76160"/>
    </physiologicalReaction>
</comment>
<feature type="binding site" evidence="10">
    <location>
        <position position="102"/>
    </location>
    <ligand>
        <name>Na(+)</name>
        <dbReference type="ChEBI" id="CHEBI:29101"/>
        <note>structural</note>
    </ligand>
</feature>
<keyword evidence="10" id="KW-0915">Sodium</keyword>
<dbReference type="Proteomes" id="UP000630097">
    <property type="component" value="Unassembled WGS sequence"/>
</dbReference>
<keyword evidence="3 10" id="KW-0812">Transmembrane</keyword>
<organism evidence="11 12">
    <name type="scientific">Planotetraspora kaengkrachanensis</name>
    <dbReference type="NCBI Taxonomy" id="575193"/>
    <lineage>
        <taxon>Bacteria</taxon>
        <taxon>Bacillati</taxon>
        <taxon>Actinomycetota</taxon>
        <taxon>Actinomycetes</taxon>
        <taxon>Streptosporangiales</taxon>
        <taxon>Streptosporangiaceae</taxon>
        <taxon>Planotetraspora</taxon>
    </lineage>
</organism>
<keyword evidence="12" id="KW-1185">Reference proteome</keyword>
<evidence type="ECO:0000256" key="3">
    <source>
        <dbReference type="ARBA" id="ARBA00022692"/>
    </source>
</evidence>
<evidence type="ECO:0000256" key="8">
    <source>
        <dbReference type="ARBA" id="ARBA00035585"/>
    </source>
</evidence>
<evidence type="ECO:0000256" key="9">
    <source>
        <dbReference type="ARBA" id="ARBA00049940"/>
    </source>
</evidence>
<feature type="transmembrane region" description="Helical" evidence="10">
    <location>
        <begin position="124"/>
        <end position="145"/>
    </location>
</feature>
<comment type="similarity">
    <text evidence="7 10">Belongs to the fluoride channel Fluc/FEX (TC 1.A.43) family.</text>
</comment>
<gene>
    <name evidence="11" type="primary">crcB1</name>
    <name evidence="10" type="synonym">crcB</name>
    <name evidence="10" type="synonym">fluC</name>
    <name evidence="11" type="ORF">Pka01_56950</name>
</gene>
<sequence>MEVPRSEPIDSDVDFRVPLWRRDLWQGQGPVVAVVAVGGAIGACARYGASLLWPALPGAFPWATLLVNLSGCVIIGVFMVVITELWTAHRLVRPFVGTGILGGYTTFSTYAVDIQRLVESGHAAMGLAYLMSTLVTALAGVWAAAKLTRLLIGWRAR</sequence>
<comment type="activity regulation">
    <text evidence="10">Na(+) is not transported, but it plays an essential structural role and its presence is essential for fluoride channel function.</text>
</comment>
<keyword evidence="10" id="KW-0813">Transport</keyword>
<keyword evidence="6 10" id="KW-0407">Ion channel</keyword>
<evidence type="ECO:0000256" key="10">
    <source>
        <dbReference type="HAMAP-Rule" id="MF_00454"/>
    </source>
</evidence>
<reference evidence="11 12" key="1">
    <citation type="submission" date="2021-01" db="EMBL/GenBank/DDBJ databases">
        <title>Whole genome shotgun sequence of Planotetraspora kaengkrachanensis NBRC 104272.</title>
        <authorList>
            <person name="Komaki H."/>
            <person name="Tamura T."/>
        </authorList>
    </citation>
    <scope>NUCLEOTIDE SEQUENCE [LARGE SCALE GENOMIC DNA]</scope>
    <source>
        <strain evidence="11 12">NBRC 104272</strain>
    </source>
</reference>
<dbReference type="NCBIfam" id="TIGR00494">
    <property type="entry name" value="crcB"/>
    <property type="match status" value="1"/>
</dbReference>